<dbReference type="KEGG" id="abac:LuPra_02545"/>
<gene>
    <name evidence="2" type="ORF">LuPra_02545</name>
</gene>
<name>A0A143PMC4_LUTPR</name>
<keyword evidence="1" id="KW-0812">Transmembrane</keyword>
<dbReference type="Proteomes" id="UP000076079">
    <property type="component" value="Chromosome"/>
</dbReference>
<keyword evidence="1" id="KW-0472">Membrane</keyword>
<accession>A0A143PMC4</accession>
<evidence type="ECO:0000313" key="3">
    <source>
        <dbReference type="Proteomes" id="UP000076079"/>
    </source>
</evidence>
<dbReference type="STRING" id="1855912.LuPra_02545"/>
<keyword evidence="1" id="KW-1133">Transmembrane helix</keyword>
<evidence type="ECO:0000313" key="2">
    <source>
        <dbReference type="EMBL" id="AMY09330.1"/>
    </source>
</evidence>
<feature type="transmembrane region" description="Helical" evidence="1">
    <location>
        <begin position="38"/>
        <end position="60"/>
    </location>
</feature>
<organism evidence="2 3">
    <name type="scientific">Luteitalea pratensis</name>
    <dbReference type="NCBI Taxonomy" id="1855912"/>
    <lineage>
        <taxon>Bacteria</taxon>
        <taxon>Pseudomonadati</taxon>
        <taxon>Acidobacteriota</taxon>
        <taxon>Vicinamibacteria</taxon>
        <taxon>Vicinamibacterales</taxon>
        <taxon>Vicinamibacteraceae</taxon>
        <taxon>Luteitalea</taxon>
    </lineage>
</organism>
<reference evidence="3" key="2">
    <citation type="submission" date="2016-04" db="EMBL/GenBank/DDBJ databases">
        <title>First Complete Genome Sequence of a Subdivision 6 Acidobacterium.</title>
        <authorList>
            <person name="Huang S."/>
            <person name="Vieira S."/>
            <person name="Bunk B."/>
            <person name="Riedel T."/>
            <person name="Sproeer C."/>
            <person name="Overmann J."/>
        </authorList>
    </citation>
    <scope>NUCLEOTIDE SEQUENCE [LARGE SCALE GENOMIC DNA]</scope>
    <source>
        <strain evidence="3">DSM 100886 HEG_-6_39</strain>
    </source>
</reference>
<keyword evidence="3" id="KW-1185">Reference proteome</keyword>
<dbReference type="AlphaFoldDB" id="A0A143PMC4"/>
<protein>
    <submittedName>
        <fullName evidence="2">Uncharacterized protein</fullName>
    </submittedName>
</protein>
<reference evidence="2 3" key="1">
    <citation type="journal article" date="2016" name="Genome Announc.">
        <title>First Complete Genome Sequence of a Subdivision 6 Acidobacterium Strain.</title>
        <authorList>
            <person name="Huang S."/>
            <person name="Vieira S."/>
            <person name="Bunk B."/>
            <person name="Riedel T."/>
            <person name="Sproer C."/>
            <person name="Overmann J."/>
        </authorList>
    </citation>
    <scope>NUCLEOTIDE SEQUENCE [LARGE SCALE GENOMIC DNA]</scope>
    <source>
        <strain evidence="3">DSM 100886 HEG_-6_39</strain>
    </source>
</reference>
<evidence type="ECO:0000256" key="1">
    <source>
        <dbReference type="SAM" id="Phobius"/>
    </source>
</evidence>
<proteinExistence type="predicted"/>
<dbReference type="EMBL" id="CP015136">
    <property type="protein sequence ID" value="AMY09330.1"/>
    <property type="molecule type" value="Genomic_DNA"/>
</dbReference>
<sequence>MWYSLSGATWSDRVFPSVATIVLRSLPLLWESRIGADVFARTAAPVVGGLCSCMVLRCWFFPRSTPWRRSQVRSSMAAPLVLIVPQSD</sequence>